<keyword evidence="3" id="KW-1185">Reference proteome</keyword>
<reference evidence="2 3" key="1">
    <citation type="submission" date="2019-04" db="EMBL/GenBank/DDBJ databases">
        <title>Draft genome of the big-headed turtle Platysternon megacephalum.</title>
        <authorList>
            <person name="Gong S."/>
        </authorList>
    </citation>
    <scope>NUCLEOTIDE SEQUENCE [LARGE SCALE GENOMIC DNA]</scope>
    <source>
        <strain evidence="2">DO16091913</strain>
        <tissue evidence="2">Muscle</tissue>
    </source>
</reference>
<reference evidence="2 3" key="2">
    <citation type="submission" date="2019-04" db="EMBL/GenBank/DDBJ databases">
        <title>The genome sequence of big-headed turtle.</title>
        <authorList>
            <person name="Gong S."/>
        </authorList>
    </citation>
    <scope>NUCLEOTIDE SEQUENCE [LARGE SCALE GENOMIC DNA]</scope>
    <source>
        <strain evidence="2">DO16091913</strain>
        <tissue evidence="2">Muscle</tissue>
    </source>
</reference>
<dbReference type="AlphaFoldDB" id="A0A4D9E4A3"/>
<feature type="compositionally biased region" description="Polar residues" evidence="1">
    <location>
        <begin position="139"/>
        <end position="154"/>
    </location>
</feature>
<protein>
    <submittedName>
        <fullName evidence="2">Histone-lysine N-methyltransferase, H3 lysine-36 and H4 lysine-20 specific-like</fullName>
    </submittedName>
</protein>
<keyword evidence="2" id="KW-0808">Transferase</keyword>
<accession>A0A4D9E4A3</accession>
<name>A0A4D9E4A3_9SAUR</name>
<feature type="compositionally biased region" description="Polar residues" evidence="1">
    <location>
        <begin position="48"/>
        <end position="63"/>
    </location>
</feature>
<feature type="region of interest" description="Disordered" evidence="1">
    <location>
        <begin position="134"/>
        <end position="160"/>
    </location>
</feature>
<evidence type="ECO:0000313" key="2">
    <source>
        <dbReference type="EMBL" id="TFK01913.1"/>
    </source>
</evidence>
<gene>
    <name evidence="2" type="ORF">DR999_PMT15808</name>
</gene>
<sequence length="230" mass="24476">MPSGGPSQPGGGRINTPVSGWSGHGVRNTREEAKLFPAGPATRGGRNESPSPIEQPAQLHSTQGTACKGAALLAPAALAKAPQGGEAVPSRDHSDRMGPFPFSPPPRVPRCQSVSARADLSALGLFTVLGSAVPAPQTGRPSQSQLPLTSTRPNPKQVPTAPSHWLRTYWALGFIDKTCRVTDTVCASSQTAQHRCEVRGGGHGRLRALAHSQWVLWHFADQPRMQKQRR</sequence>
<comment type="caution">
    <text evidence="2">The sequence shown here is derived from an EMBL/GenBank/DDBJ whole genome shotgun (WGS) entry which is preliminary data.</text>
</comment>
<feature type="region of interest" description="Disordered" evidence="1">
    <location>
        <begin position="82"/>
        <end position="111"/>
    </location>
</feature>
<organism evidence="2 3">
    <name type="scientific">Platysternon megacephalum</name>
    <name type="common">big-headed turtle</name>
    <dbReference type="NCBI Taxonomy" id="55544"/>
    <lineage>
        <taxon>Eukaryota</taxon>
        <taxon>Metazoa</taxon>
        <taxon>Chordata</taxon>
        <taxon>Craniata</taxon>
        <taxon>Vertebrata</taxon>
        <taxon>Euteleostomi</taxon>
        <taxon>Archelosauria</taxon>
        <taxon>Testudinata</taxon>
        <taxon>Testudines</taxon>
        <taxon>Cryptodira</taxon>
        <taxon>Durocryptodira</taxon>
        <taxon>Testudinoidea</taxon>
        <taxon>Platysternidae</taxon>
        <taxon>Platysternon</taxon>
    </lineage>
</organism>
<evidence type="ECO:0000256" key="1">
    <source>
        <dbReference type="SAM" id="MobiDB-lite"/>
    </source>
</evidence>
<evidence type="ECO:0000313" key="3">
    <source>
        <dbReference type="Proteomes" id="UP000297703"/>
    </source>
</evidence>
<dbReference type="GO" id="GO:0032259">
    <property type="term" value="P:methylation"/>
    <property type="evidence" value="ECO:0007669"/>
    <property type="project" value="UniProtKB-KW"/>
</dbReference>
<proteinExistence type="predicted"/>
<dbReference type="Proteomes" id="UP000297703">
    <property type="component" value="Unassembled WGS sequence"/>
</dbReference>
<dbReference type="EMBL" id="QXTE01000205">
    <property type="protein sequence ID" value="TFK01913.1"/>
    <property type="molecule type" value="Genomic_DNA"/>
</dbReference>
<dbReference type="GO" id="GO:0008168">
    <property type="term" value="F:methyltransferase activity"/>
    <property type="evidence" value="ECO:0007669"/>
    <property type="project" value="UniProtKB-KW"/>
</dbReference>
<keyword evidence="2" id="KW-0489">Methyltransferase</keyword>
<feature type="region of interest" description="Disordered" evidence="1">
    <location>
        <begin position="1"/>
        <end position="63"/>
    </location>
</feature>